<name>A4A948_9GAMM</name>
<dbReference type="RefSeq" id="WP_008293366.1">
    <property type="nucleotide sequence ID" value="NZ_CM002299.1"/>
</dbReference>
<accession>A4A948</accession>
<gene>
    <name evidence="1" type="ORF">KT71_04755</name>
</gene>
<reference evidence="1 2" key="1">
    <citation type="journal article" date="2007" name="Proc. Natl. Acad. Sci. U.S.A.">
        <title>Characterization of a marine gammaproteobacterium capable of aerobic anoxygenic photosynthesis.</title>
        <authorList>
            <person name="Fuchs B.M."/>
            <person name="Spring S."/>
            <person name="Teeling H."/>
            <person name="Quast C."/>
            <person name="Wulf J."/>
            <person name="Schattenhofer M."/>
            <person name="Yan S."/>
            <person name="Ferriera S."/>
            <person name="Johnson J."/>
            <person name="Glockner F.O."/>
            <person name="Amann R."/>
        </authorList>
    </citation>
    <scope>NUCLEOTIDE SEQUENCE [LARGE SCALE GENOMIC DNA]</scope>
    <source>
        <strain evidence="1">KT71</strain>
    </source>
</reference>
<dbReference type="EMBL" id="AAOA02000002">
    <property type="protein sequence ID" value="EAQ97590.1"/>
    <property type="molecule type" value="Genomic_DNA"/>
</dbReference>
<organism evidence="1 2">
    <name type="scientific">Congregibacter litoralis KT71</name>
    <dbReference type="NCBI Taxonomy" id="314285"/>
    <lineage>
        <taxon>Bacteria</taxon>
        <taxon>Pseudomonadati</taxon>
        <taxon>Pseudomonadota</taxon>
        <taxon>Gammaproteobacteria</taxon>
        <taxon>Cellvibrionales</taxon>
        <taxon>Halieaceae</taxon>
        <taxon>Congregibacter</taxon>
    </lineage>
</organism>
<evidence type="ECO:0000313" key="1">
    <source>
        <dbReference type="EMBL" id="EAQ97590.1"/>
    </source>
</evidence>
<sequence length="263" mass="30432">MNKNAQDQKLPEKLLGVLPRDLRQLLGFVPGHGWDAIEWRPLLKQMRRMAWQVTSGAGVSLLVRSIPPIPGLQIKKASGVALSELTKAQRKATGDTILYFYFRQFLNPQGMFLDLRYSRFVKNRAQLHFLPNGLHAQLDSKFRLGMIDLYRGFYSPDPELLDRALYDMGFLRKDLGPEETEELRGLLQAHFGSQQRSQRFSIEVFKESFNALFDFFIEHDYQLRSDFVMVGLYLITLYLVLEDLGQSHDVKAICERALLHPRD</sequence>
<dbReference type="STRING" id="314285.KT71_04755"/>
<dbReference type="HOGENOM" id="CLU_1056514_0_0_6"/>
<keyword evidence="2" id="KW-1185">Reference proteome</keyword>
<dbReference type="OrthoDB" id="5734832at2"/>
<dbReference type="Proteomes" id="UP000019205">
    <property type="component" value="Chromosome"/>
</dbReference>
<protein>
    <submittedName>
        <fullName evidence="1">Uncharacterized protein</fullName>
    </submittedName>
</protein>
<evidence type="ECO:0000313" key="2">
    <source>
        <dbReference type="Proteomes" id="UP000019205"/>
    </source>
</evidence>
<proteinExistence type="predicted"/>
<reference evidence="1 2" key="2">
    <citation type="journal article" date="2009" name="PLoS ONE">
        <title>The photosynthetic apparatus and its regulation in the aerobic gammaproteobacterium Congregibacter litoralis gen. nov., sp. nov.</title>
        <authorList>
            <person name="Spring S."/>
            <person name="Lunsdorf H."/>
            <person name="Fuchs B.M."/>
            <person name="Tindall B.J."/>
        </authorList>
    </citation>
    <scope>NUCLEOTIDE SEQUENCE [LARGE SCALE GENOMIC DNA]</scope>
    <source>
        <strain evidence="1">KT71</strain>
    </source>
</reference>
<comment type="caution">
    <text evidence="1">The sequence shown here is derived from an EMBL/GenBank/DDBJ whole genome shotgun (WGS) entry which is preliminary data.</text>
</comment>
<dbReference type="eggNOG" id="ENOG5034BZA">
    <property type="taxonomic scope" value="Bacteria"/>
</dbReference>
<dbReference type="AlphaFoldDB" id="A4A948"/>